<gene>
    <name evidence="11" type="primary">HST2</name>
    <name evidence="11" type="ORF">CAAN4_H26852</name>
</gene>
<feature type="binding site" evidence="8">
    <location>
        <position position="161"/>
    </location>
    <ligand>
        <name>Zn(2+)</name>
        <dbReference type="ChEBI" id="CHEBI:29105"/>
    </ligand>
</feature>
<protein>
    <recommendedName>
        <fullName evidence="7">NAD-dependent protein deacetylase</fullName>
        <ecNumber evidence="7">2.3.1.286</ecNumber>
    </recommendedName>
</protein>
<dbReference type="InterPro" id="IPR017328">
    <property type="entry name" value="Sirtuin_class_I"/>
</dbReference>
<evidence type="ECO:0000313" key="11">
    <source>
        <dbReference type="EMBL" id="CAK7922433.1"/>
    </source>
</evidence>
<keyword evidence="4 7" id="KW-0479">Metal-binding</keyword>
<keyword evidence="12" id="KW-1185">Reference proteome</keyword>
<dbReference type="Gene3D" id="3.30.1600.10">
    <property type="entry name" value="SIR2/SIRT2 'Small Domain"/>
    <property type="match status" value="1"/>
</dbReference>
<proteinExistence type="inferred from homology"/>
<evidence type="ECO:0000256" key="8">
    <source>
        <dbReference type="PROSITE-ProRule" id="PRU00236"/>
    </source>
</evidence>
<feature type="binding site" evidence="8">
    <location>
        <position position="158"/>
    </location>
    <ligand>
        <name>Zn(2+)</name>
        <dbReference type="ChEBI" id="CHEBI:29105"/>
    </ligand>
</feature>
<evidence type="ECO:0000256" key="1">
    <source>
        <dbReference type="ARBA" id="ARBA00001947"/>
    </source>
</evidence>
<dbReference type="Gene3D" id="3.40.50.1220">
    <property type="entry name" value="TPP-binding domain"/>
    <property type="match status" value="1"/>
</dbReference>
<evidence type="ECO:0000259" key="10">
    <source>
        <dbReference type="PROSITE" id="PS50305"/>
    </source>
</evidence>
<reference evidence="11 12" key="1">
    <citation type="submission" date="2024-01" db="EMBL/GenBank/DDBJ databases">
        <authorList>
            <consortium name="Genoscope - CEA"/>
            <person name="William W."/>
        </authorList>
    </citation>
    <scope>NUCLEOTIDE SEQUENCE [LARGE SCALE GENOMIC DNA]</scope>
    <source>
        <strain evidence="11 12">29B2s-10</strain>
    </source>
</reference>
<dbReference type="InterPro" id="IPR003000">
    <property type="entry name" value="Sirtuin"/>
</dbReference>
<dbReference type="PANTHER" id="PTHR11085:SF6">
    <property type="entry name" value="NAD-DEPENDENT PROTEIN DEACETYLASE SIRTUIN-2"/>
    <property type="match status" value="1"/>
</dbReference>
<dbReference type="EMBL" id="OZ004260">
    <property type="protein sequence ID" value="CAK7922433.1"/>
    <property type="molecule type" value="Genomic_DNA"/>
</dbReference>
<dbReference type="PANTHER" id="PTHR11085">
    <property type="entry name" value="NAD-DEPENDENT PROTEIN DEACYLASE SIRTUIN-5, MITOCHONDRIAL-RELATED"/>
    <property type="match status" value="1"/>
</dbReference>
<evidence type="ECO:0000256" key="5">
    <source>
        <dbReference type="ARBA" id="ARBA00022833"/>
    </source>
</evidence>
<evidence type="ECO:0000256" key="4">
    <source>
        <dbReference type="ARBA" id="ARBA00022723"/>
    </source>
</evidence>
<dbReference type="Proteomes" id="UP001497600">
    <property type="component" value="Chromosome H"/>
</dbReference>
<feature type="active site" description="Proton acceptor" evidence="8">
    <location>
        <position position="126"/>
    </location>
</feature>
<keyword evidence="3 7" id="KW-0808">Transferase</keyword>
<dbReference type="EC" id="2.3.1.286" evidence="7"/>
<evidence type="ECO:0000256" key="3">
    <source>
        <dbReference type="ARBA" id="ARBA00022679"/>
    </source>
</evidence>
<organism evidence="11 12">
    <name type="scientific">[Candida] anglica</name>
    <dbReference type="NCBI Taxonomy" id="148631"/>
    <lineage>
        <taxon>Eukaryota</taxon>
        <taxon>Fungi</taxon>
        <taxon>Dikarya</taxon>
        <taxon>Ascomycota</taxon>
        <taxon>Saccharomycotina</taxon>
        <taxon>Pichiomycetes</taxon>
        <taxon>Debaryomycetaceae</taxon>
        <taxon>Kurtzmaniella</taxon>
    </lineage>
</organism>
<feature type="compositionally biased region" description="Basic and acidic residues" evidence="9">
    <location>
        <begin position="281"/>
        <end position="313"/>
    </location>
</feature>
<evidence type="ECO:0000256" key="9">
    <source>
        <dbReference type="SAM" id="MobiDB-lite"/>
    </source>
</evidence>
<dbReference type="PROSITE" id="PS50305">
    <property type="entry name" value="SIRTUIN"/>
    <property type="match status" value="1"/>
</dbReference>
<feature type="region of interest" description="Disordered" evidence="9">
    <location>
        <begin position="281"/>
        <end position="331"/>
    </location>
</feature>
<keyword evidence="6 7" id="KW-0520">NAD</keyword>
<accession>A0ABP0EM63</accession>
<sequence length="331" mass="37246">MDKTLQPLVKALQAGKKVTFFLGAGISTSAGIPDFRSPGTGLYSNLAKFDLPFPEAVFDIDYFREHPRAFYTLAEELYPGQFEPTAFHYLVRLLQDKDLLHRVYTQNIDTLERIAGVEDKYLVEAHGSFVNNHCIDCHEEMSTEDLKSHMNEKRIPKCTECEGYVKPDIVFFGEGLPSKFFETWEEDEEKVEIAIVAGTSLSVYPFASLPAEVGDDALRVLVNSEAVGDFTAGKRKSDILALEDCDVVAKKLIEILSWEEEFEKLTNVKKTKVETKKDLKEVSEDISRDISEASVKEDKSGKEETKDATKENDVNDTAESSLEEAVKKLHI</sequence>
<feature type="domain" description="Deacetylase sirtuin-type" evidence="10">
    <location>
        <begin position="1"/>
        <end position="259"/>
    </location>
</feature>
<dbReference type="Pfam" id="PF02146">
    <property type="entry name" value="SIR2"/>
    <property type="match status" value="1"/>
</dbReference>
<feature type="binding site" evidence="8">
    <location>
        <position position="137"/>
    </location>
    <ligand>
        <name>Zn(2+)</name>
        <dbReference type="ChEBI" id="CHEBI:29105"/>
    </ligand>
</feature>
<dbReference type="InterPro" id="IPR026590">
    <property type="entry name" value="Ssirtuin_cat_dom"/>
</dbReference>
<dbReference type="SUPFAM" id="SSF52467">
    <property type="entry name" value="DHS-like NAD/FAD-binding domain"/>
    <property type="match status" value="1"/>
</dbReference>
<feature type="binding site" evidence="8">
    <location>
        <position position="134"/>
    </location>
    <ligand>
        <name>Zn(2+)</name>
        <dbReference type="ChEBI" id="CHEBI:29105"/>
    </ligand>
</feature>
<comment type="similarity">
    <text evidence="2 7">Belongs to the sirtuin family. Class I subfamily.</text>
</comment>
<evidence type="ECO:0000256" key="2">
    <source>
        <dbReference type="ARBA" id="ARBA00006924"/>
    </source>
</evidence>
<evidence type="ECO:0000313" key="12">
    <source>
        <dbReference type="Proteomes" id="UP001497600"/>
    </source>
</evidence>
<keyword evidence="5 7" id="KW-0862">Zinc</keyword>
<dbReference type="InterPro" id="IPR029035">
    <property type="entry name" value="DHS-like_NAD/FAD-binding_dom"/>
</dbReference>
<comment type="catalytic activity">
    <reaction evidence="7">
        <text>N(6)-acetyl-L-lysyl-[protein] + NAD(+) + H2O = 2''-O-acetyl-ADP-D-ribose + nicotinamide + L-lysyl-[protein]</text>
        <dbReference type="Rhea" id="RHEA:43636"/>
        <dbReference type="Rhea" id="RHEA-COMP:9752"/>
        <dbReference type="Rhea" id="RHEA-COMP:10731"/>
        <dbReference type="ChEBI" id="CHEBI:15377"/>
        <dbReference type="ChEBI" id="CHEBI:17154"/>
        <dbReference type="ChEBI" id="CHEBI:29969"/>
        <dbReference type="ChEBI" id="CHEBI:57540"/>
        <dbReference type="ChEBI" id="CHEBI:61930"/>
        <dbReference type="ChEBI" id="CHEBI:83767"/>
        <dbReference type="EC" id="2.3.1.286"/>
    </reaction>
</comment>
<dbReference type="InterPro" id="IPR050134">
    <property type="entry name" value="NAD-dep_sirtuin_deacylases"/>
</dbReference>
<dbReference type="CDD" id="cd01408">
    <property type="entry name" value="SIRT1"/>
    <property type="match status" value="1"/>
</dbReference>
<evidence type="ECO:0000256" key="7">
    <source>
        <dbReference type="PIRNR" id="PIRNR037938"/>
    </source>
</evidence>
<dbReference type="PIRSF" id="PIRSF037938">
    <property type="entry name" value="SIR2_euk"/>
    <property type="match status" value="1"/>
</dbReference>
<evidence type="ECO:0000256" key="6">
    <source>
        <dbReference type="ARBA" id="ARBA00023027"/>
    </source>
</evidence>
<name>A0ABP0EM63_9ASCO</name>
<comment type="cofactor">
    <cofactor evidence="1 7">
        <name>Zn(2+)</name>
        <dbReference type="ChEBI" id="CHEBI:29105"/>
    </cofactor>
</comment>
<dbReference type="InterPro" id="IPR026591">
    <property type="entry name" value="Sirtuin_cat_small_dom_sf"/>
</dbReference>